<organism evidence="10 11">
    <name type="scientific">Toxocara canis</name>
    <name type="common">Canine roundworm</name>
    <dbReference type="NCBI Taxonomy" id="6265"/>
    <lineage>
        <taxon>Eukaryota</taxon>
        <taxon>Metazoa</taxon>
        <taxon>Ecdysozoa</taxon>
        <taxon>Nematoda</taxon>
        <taxon>Chromadorea</taxon>
        <taxon>Rhabditida</taxon>
        <taxon>Spirurina</taxon>
        <taxon>Ascaridomorpha</taxon>
        <taxon>Ascaridoidea</taxon>
        <taxon>Toxocaridae</taxon>
        <taxon>Toxocara</taxon>
    </lineage>
</organism>
<evidence type="ECO:0000313" key="10">
    <source>
        <dbReference type="EMBL" id="KHN70849.1"/>
    </source>
</evidence>
<dbReference type="AlphaFoldDB" id="A0A0B2UNL1"/>
<dbReference type="InterPro" id="IPR055102">
    <property type="entry name" value="PDXDC1-like_3rd"/>
</dbReference>
<evidence type="ECO:0000256" key="7">
    <source>
        <dbReference type="SAM" id="MobiDB-lite"/>
    </source>
</evidence>
<evidence type="ECO:0000256" key="5">
    <source>
        <dbReference type="ARBA" id="ARBA00023239"/>
    </source>
</evidence>
<evidence type="ECO:0000259" key="8">
    <source>
        <dbReference type="Pfam" id="PF22930"/>
    </source>
</evidence>
<feature type="compositionally biased region" description="Polar residues" evidence="7">
    <location>
        <begin position="65"/>
        <end position="77"/>
    </location>
</feature>
<evidence type="ECO:0000256" key="4">
    <source>
        <dbReference type="ARBA" id="ARBA00022898"/>
    </source>
</evidence>
<evidence type="ECO:0000256" key="3">
    <source>
        <dbReference type="ARBA" id="ARBA00022793"/>
    </source>
</evidence>
<dbReference type="PANTHER" id="PTHR42735">
    <property type="match status" value="1"/>
</dbReference>
<dbReference type="GO" id="GO:0016831">
    <property type="term" value="F:carboxy-lyase activity"/>
    <property type="evidence" value="ECO:0007669"/>
    <property type="project" value="UniProtKB-KW"/>
</dbReference>
<keyword evidence="11" id="KW-1185">Reference proteome</keyword>
<dbReference type="PANTHER" id="PTHR42735:SF1">
    <property type="entry name" value="PYRIDOXAL-DEPENDENT DECARBOXYLASE DOMAIN-CONTAINING PROTEIN 1-RELATED"/>
    <property type="match status" value="1"/>
</dbReference>
<dbReference type="OrthoDB" id="2161780at2759"/>
<dbReference type="EMBL" id="JPKZ01022848">
    <property type="protein sequence ID" value="KHN70849.1"/>
    <property type="molecule type" value="Genomic_DNA"/>
</dbReference>
<reference evidence="10 11" key="1">
    <citation type="submission" date="2014-11" db="EMBL/GenBank/DDBJ databases">
        <title>Genetic blueprint of the zoonotic pathogen Toxocara canis.</title>
        <authorList>
            <person name="Zhu X.-Q."/>
            <person name="Korhonen P.K."/>
            <person name="Cai H."/>
            <person name="Young N.D."/>
            <person name="Nejsum P."/>
            <person name="von Samson-Himmelstjerna G."/>
            <person name="Boag P.R."/>
            <person name="Tan P."/>
            <person name="Li Q."/>
            <person name="Min J."/>
            <person name="Yang Y."/>
            <person name="Wang X."/>
            <person name="Fang X."/>
            <person name="Hall R.S."/>
            <person name="Hofmann A."/>
            <person name="Sternberg P.W."/>
            <person name="Jex A.R."/>
            <person name="Gasser R.B."/>
        </authorList>
    </citation>
    <scope>NUCLEOTIDE SEQUENCE [LARGE SCALE GENOMIC DNA]</scope>
    <source>
        <strain evidence="10">PN_DK_2014</strain>
    </source>
</reference>
<dbReference type="Gene3D" id="3.40.640.10">
    <property type="entry name" value="Type I PLP-dependent aspartate aminotransferase-like (Major domain)"/>
    <property type="match status" value="1"/>
</dbReference>
<feature type="compositionally biased region" description="Polar residues" evidence="7">
    <location>
        <begin position="845"/>
        <end position="860"/>
    </location>
</feature>
<feature type="domain" description="PDXDC1/PDXD2 second" evidence="8">
    <location>
        <begin position="445"/>
        <end position="575"/>
    </location>
</feature>
<feature type="region of interest" description="Disordered" evidence="7">
    <location>
        <begin position="463"/>
        <end position="486"/>
    </location>
</feature>
<gene>
    <name evidence="10" type="primary">Pdxdc1</name>
    <name evidence="10" type="ORF">Tcan_17373</name>
</gene>
<accession>A0A0B2UNL1</accession>
<evidence type="ECO:0000256" key="1">
    <source>
        <dbReference type="ARBA" id="ARBA00001933"/>
    </source>
</evidence>
<dbReference type="InterPro" id="IPR015421">
    <property type="entry name" value="PyrdxlP-dep_Trfase_major"/>
</dbReference>
<dbReference type="InterPro" id="IPR055103">
    <property type="entry name" value="PDXDC1-like_2nd"/>
</dbReference>
<proteinExistence type="inferred from homology"/>
<dbReference type="Proteomes" id="UP000031036">
    <property type="component" value="Unassembled WGS sequence"/>
</dbReference>
<dbReference type="InterPro" id="IPR015424">
    <property type="entry name" value="PyrdxlP-dep_Trfase"/>
</dbReference>
<dbReference type="OMA" id="PEDWNAI"/>
<dbReference type="InterPro" id="IPR050477">
    <property type="entry name" value="GrpII_AminoAcid_Decarb"/>
</dbReference>
<evidence type="ECO:0000259" key="9">
    <source>
        <dbReference type="Pfam" id="PF22937"/>
    </source>
</evidence>
<sequence>MRVSSPPPLVSEARAGKLDLNGTVPSPASPGSGKSSSVSGDSGVLDDRPLAERKSGDAVQHAQEKTNGVESKQPHSGVSAVLQQLEQLIISDDWISKDAHNEKYSLTTIAAHGAKSRSHSEGPRLSELGRTLVTSSSLKAYIDLLGAQHRQSIAAWLYGNTSQTLSNLFRFPSGNLHCSDADSPLTNSPKSGIGYAVRLALRDRYGPERLAHGWKAFVEMGAPVVYVSPAVHLDLSTYLATEFSISDVVQLPKLEGDLSDVEGRIDLVAFEKQLDADISAGKLPLLVVGVVGSPILGQNDMISRLLELKKSKCGFWVHIVGQAIAALALKEPNKMLVDVLSQVDSFTFPLAMWLGIPAAPVVTLYRSVEGYKPTYREKLDALPWWVASQHLTPKKITQTIENAYFLSKAMLKGLSAFPEIEILGIENAAEFANRVYRGQYSPLNVLIFKYKYAELERFRKKRKESKSSTSSNEVDSEKNGKEKGSALSEQELAVIDKEHKEAMEYADSLNCWLGQGLITECRQLGLQMVELRGGHGTAFRFCPLESAATHSTRVEHIQKFIGQLETTLNIVSSTVAARKHFEELKSQYPSLGIFPIQKWAGVGAVCYIPSIVKDTDPKDWNEKQRQQVSHLNLELVHSLRSIDSAFSSGECSLYGVSCVKFGMLSDEKDLNDLVHLVAERGKEIEQSQQYMDSLAEMIRQGIEAANEDLKRENDARIMQEGVMRQIPLMSSLVNWFSPLDKETQNIKGRSFDLKTGQIHSTEMYYKRRLMAGENITSQEPHQNHSLVKAVEREKALKPDEQLQPFQEEVAQAADEPQENALNSEVNIKLSDETKQRATQREHSVQHNTTTNTRWAQSSGTPFFNVFGCGRNET</sequence>
<evidence type="ECO:0000256" key="2">
    <source>
        <dbReference type="ARBA" id="ARBA00009533"/>
    </source>
</evidence>
<dbReference type="SUPFAM" id="SSF53383">
    <property type="entry name" value="PLP-dependent transferases"/>
    <property type="match status" value="1"/>
</dbReference>
<keyword evidence="5" id="KW-0456">Lyase</keyword>
<feature type="compositionally biased region" description="Basic and acidic residues" evidence="7">
    <location>
        <begin position="475"/>
        <end position="484"/>
    </location>
</feature>
<comment type="caution">
    <text evidence="10">The sequence shown here is derived from an EMBL/GenBank/DDBJ whole genome shotgun (WGS) entry which is preliminary data.</text>
</comment>
<dbReference type="Pfam" id="PF22937">
    <property type="entry name" value="PDXDC1-like_cen2"/>
    <property type="match status" value="1"/>
</dbReference>
<evidence type="ECO:0000313" key="11">
    <source>
        <dbReference type="Proteomes" id="UP000031036"/>
    </source>
</evidence>
<feature type="region of interest" description="Disordered" evidence="7">
    <location>
        <begin position="832"/>
        <end position="860"/>
    </location>
</feature>
<name>A0A0B2UNL1_TOXCA</name>
<feature type="domain" description="PDXDC1-like third" evidence="9">
    <location>
        <begin position="581"/>
        <end position="689"/>
    </location>
</feature>
<comment type="cofactor">
    <cofactor evidence="1">
        <name>pyridoxal 5'-phosphate</name>
        <dbReference type="ChEBI" id="CHEBI:597326"/>
    </cofactor>
</comment>
<feature type="compositionally biased region" description="Low complexity" evidence="7">
    <location>
        <begin position="24"/>
        <end position="43"/>
    </location>
</feature>
<dbReference type="Pfam" id="PF22930">
    <property type="entry name" value="PDXDC1-like_cen"/>
    <property type="match status" value="1"/>
</dbReference>
<feature type="compositionally biased region" description="Basic and acidic residues" evidence="7">
    <location>
        <begin position="832"/>
        <end position="844"/>
    </location>
</feature>
<evidence type="ECO:0000256" key="6">
    <source>
        <dbReference type="ARBA" id="ARBA00047190"/>
    </source>
</evidence>
<keyword evidence="4" id="KW-0663">Pyridoxal phosphate</keyword>
<keyword evidence="3" id="KW-0210">Decarboxylase</keyword>
<protein>
    <recommendedName>
        <fullName evidence="6">Pyridoxal-dependent decarboxylase domain-containing protein 1</fullName>
    </recommendedName>
</protein>
<feature type="region of interest" description="Disordered" evidence="7">
    <location>
        <begin position="1"/>
        <end position="77"/>
    </location>
</feature>
<dbReference type="STRING" id="6265.A0A0B2UNL1"/>
<comment type="similarity">
    <text evidence="2">Belongs to the group II decarboxylase family.</text>
</comment>
<feature type="compositionally biased region" description="Basic and acidic residues" evidence="7">
    <location>
        <begin position="45"/>
        <end position="56"/>
    </location>
</feature>